<comment type="caution">
    <text evidence="3">The sequence shown here is derived from an EMBL/GenBank/DDBJ whole genome shotgun (WGS) entry which is preliminary data.</text>
</comment>
<dbReference type="AlphaFoldDB" id="A0A5R9EAT7"/>
<dbReference type="InterPro" id="IPR036059">
    <property type="entry name" value="TldD/PmbA_sf"/>
</dbReference>
<feature type="region of interest" description="Disordered" evidence="1">
    <location>
        <begin position="1"/>
        <end position="20"/>
    </location>
</feature>
<feature type="domain" description="Metalloprotease TldD/E C-terminal" evidence="2">
    <location>
        <begin position="216"/>
        <end position="433"/>
    </location>
</feature>
<dbReference type="RefSeq" id="WP_138055665.1">
    <property type="nucleotide sequence ID" value="NZ_VAWE01000001.1"/>
</dbReference>
<dbReference type="PANTHER" id="PTHR43421:SF1">
    <property type="entry name" value="METALLOPROTEASE PMBA"/>
    <property type="match status" value="1"/>
</dbReference>
<dbReference type="GO" id="GO:0005829">
    <property type="term" value="C:cytosol"/>
    <property type="evidence" value="ECO:0007669"/>
    <property type="project" value="TreeGrafter"/>
</dbReference>
<sequence>MSEASDFLNATAADRGADSEVWENAHETDELVCREGLVERRVSTAATATALTVWKDGSEGYAVHIPGGADASLVDTALAVGRTLGSAAPAPARRTGQAAGPRTLADPQLDETVARRLAGLTTGAADVDVELRARADRSRVLLHRAGCEPLRHTTGTFQLQARITAKGRRVGFIAHQMFGRSVDAVLEDAEATELAQLTALARVLAREPVPRLSYDDVLLDGRVMAKLFMLAVPAFQLDSVLEGRSPLAGRTGERIGSAGLSLVDDPMAAGSPLPTPWDDEGTACGPTTLLEDGELRGFLSSRRTAAEAGTVSTGSGRRGPSGEMPTVQPGFLALRPAAALGDAPLDGRTLLKVVQANGAHTSNVITGDFSIGANAVLITPDGVQHNAGNITLAGNVFELLARIDGHDGRLRLNRGHTSFVASPGVWASGLTIGR</sequence>
<dbReference type="Pfam" id="PF19289">
    <property type="entry name" value="PmbA_TldD_3rd"/>
    <property type="match status" value="1"/>
</dbReference>
<gene>
    <name evidence="3" type="ORF">FEF34_28195</name>
</gene>
<dbReference type="SUPFAM" id="SSF111283">
    <property type="entry name" value="Putative modulator of DNA gyrase, PmbA/TldD"/>
    <property type="match status" value="1"/>
</dbReference>
<name>A0A5R9EAT7_9ACTN</name>
<dbReference type="InterPro" id="IPR047657">
    <property type="entry name" value="PmbA"/>
</dbReference>
<dbReference type="OrthoDB" id="9803618at2"/>
<dbReference type="Proteomes" id="UP000305921">
    <property type="component" value="Unassembled WGS sequence"/>
</dbReference>
<evidence type="ECO:0000256" key="1">
    <source>
        <dbReference type="SAM" id="MobiDB-lite"/>
    </source>
</evidence>
<dbReference type="PANTHER" id="PTHR43421">
    <property type="entry name" value="METALLOPROTEASE PMBA"/>
    <property type="match status" value="1"/>
</dbReference>
<protein>
    <recommendedName>
        <fullName evidence="2">Metalloprotease TldD/E C-terminal domain-containing protein</fullName>
    </recommendedName>
</protein>
<evidence type="ECO:0000313" key="4">
    <source>
        <dbReference type="Proteomes" id="UP000305921"/>
    </source>
</evidence>
<accession>A0A5R9EAT7</accession>
<feature type="region of interest" description="Disordered" evidence="1">
    <location>
        <begin position="304"/>
        <end position="323"/>
    </location>
</feature>
<evidence type="ECO:0000259" key="2">
    <source>
        <dbReference type="Pfam" id="PF19289"/>
    </source>
</evidence>
<dbReference type="InterPro" id="IPR045569">
    <property type="entry name" value="Metalloprtase-TldD/E_C"/>
</dbReference>
<keyword evidence="4" id="KW-1185">Reference proteome</keyword>
<dbReference type="GO" id="GO:0008237">
    <property type="term" value="F:metallopeptidase activity"/>
    <property type="evidence" value="ECO:0007669"/>
    <property type="project" value="InterPro"/>
</dbReference>
<evidence type="ECO:0000313" key="3">
    <source>
        <dbReference type="EMBL" id="TLQ46347.1"/>
    </source>
</evidence>
<proteinExistence type="predicted"/>
<dbReference type="GO" id="GO:0006508">
    <property type="term" value="P:proteolysis"/>
    <property type="evidence" value="ECO:0007669"/>
    <property type="project" value="InterPro"/>
</dbReference>
<dbReference type="EMBL" id="VAWE01000001">
    <property type="protein sequence ID" value="TLQ46347.1"/>
    <property type="molecule type" value="Genomic_DNA"/>
</dbReference>
<reference evidence="3 4" key="1">
    <citation type="submission" date="2019-05" db="EMBL/GenBank/DDBJ databases">
        <title>Streptomyces marianii sp. nov., a novel marine actinomycete from southern coast of India.</title>
        <authorList>
            <person name="Iniyan A.M."/>
            <person name="Wink J."/>
            <person name="Ramprasad E."/>
            <person name="Ramana C.V."/>
            <person name="Bunk B."/>
            <person name="Sproer C."/>
            <person name="Joseph F.-J.R.S."/>
            <person name="Vincent S.G.P."/>
        </authorList>
    </citation>
    <scope>NUCLEOTIDE SEQUENCE [LARGE SCALE GENOMIC DNA]</scope>
    <source>
        <strain evidence="3 4">ICN19</strain>
    </source>
</reference>
<organism evidence="3 4">
    <name type="scientific">Streptomyces marianii</name>
    <dbReference type="NCBI Taxonomy" id="1817406"/>
    <lineage>
        <taxon>Bacteria</taxon>
        <taxon>Bacillati</taxon>
        <taxon>Actinomycetota</taxon>
        <taxon>Actinomycetes</taxon>
        <taxon>Kitasatosporales</taxon>
        <taxon>Streptomycetaceae</taxon>
        <taxon>Streptomyces</taxon>
    </lineage>
</organism>